<comment type="caution">
    <text evidence="1">The sequence shown here is derived from an EMBL/GenBank/DDBJ whole genome shotgun (WGS) entry which is preliminary data.</text>
</comment>
<dbReference type="EMBL" id="JBJURJ010000011">
    <property type="protein sequence ID" value="MFM9330065.1"/>
    <property type="molecule type" value="Genomic_DNA"/>
</dbReference>
<evidence type="ECO:0000313" key="1">
    <source>
        <dbReference type="EMBL" id="MFM9330065.1"/>
    </source>
</evidence>
<reference evidence="1" key="1">
    <citation type="submission" date="2024-12" db="EMBL/GenBank/DDBJ databases">
        <authorList>
            <person name="Wu N."/>
        </authorList>
    </citation>
    <scope>NUCLEOTIDE SEQUENCE</scope>
    <source>
        <strain evidence="1">P15</strain>
    </source>
</reference>
<proteinExistence type="predicted"/>
<protein>
    <submittedName>
        <fullName evidence="1">Methyl-accepting chemotaxis protein</fullName>
    </submittedName>
</protein>
<sequence length="567" mass="60727">MLLRKMKLGPKIFLMFLLLLLMMAVTMSQMFLMMLKDGIRDEVSQNAVGTNALALKYLEARYPGDWSVNAEGLYKGTQKMNGNNEILDEIQTSTGNKMTLFQGNTRVATNVLKEDGSRAVGTTVDPSVEEVVLKRSEAYQGTATILGEEYQTSYLPLKNKGGETVGILFAGTSEAAVLEHANEAMRLVWIILAGVLVVSVVAIFFFVWGLSRRIGRVKASLEAAGHGDFTVEVSDRSQDEIGMLVSSFNRMREGLIRLIQGAASTAEQVAGTAEILTVSADETSKATEHIAMSIQDISAGADSQLAATNESGKLMQDIAAGMSTIGADSSEALERTAVAGQLAGEGAQAVQRTVAQMMQIHGAVDQSDAAIRSLAHRSEQIEEMVKVIAGIAVQTNLLALNAGIEAARAGESGRGFAVVAGEVKKLAEGSRTSAEKVAELISDIRADIERTVGSMVQVKDQVNGGMAAVEETDLKFGEIVQAMKEVELKVRETTRITNTIVEQVQEAEQTFGGLEEVARSTSMNTQTVAASSEEQLASMEEVSASSADLSRLADSLQELLQQFKVKE</sequence>
<keyword evidence="2" id="KW-1185">Reference proteome</keyword>
<dbReference type="Proteomes" id="UP001631969">
    <property type="component" value="Unassembled WGS sequence"/>
</dbReference>
<organism evidence="1 2">
    <name type="scientific">Paenibacillus mesotrionivorans</name>
    <dbReference type="NCBI Taxonomy" id="3160968"/>
    <lineage>
        <taxon>Bacteria</taxon>
        <taxon>Bacillati</taxon>
        <taxon>Bacillota</taxon>
        <taxon>Bacilli</taxon>
        <taxon>Bacillales</taxon>
        <taxon>Paenibacillaceae</taxon>
        <taxon>Paenibacillus</taxon>
    </lineage>
</organism>
<accession>A0ACC7P0W0</accession>
<evidence type="ECO:0000313" key="2">
    <source>
        <dbReference type="Proteomes" id="UP001631969"/>
    </source>
</evidence>
<name>A0ACC7P0W0_9BACL</name>
<gene>
    <name evidence="1" type="ORF">ACI1P1_17340</name>
</gene>